<gene>
    <name evidence="1" type="ORF">SAMN05216564_11617</name>
</gene>
<protein>
    <submittedName>
        <fullName evidence="1">Uncharacterized protein</fullName>
    </submittedName>
</protein>
<keyword evidence="2" id="KW-1185">Reference proteome</keyword>
<sequence>MEEFEERLNILLVPRLRLSINHLLNRFFC</sequence>
<evidence type="ECO:0000313" key="2">
    <source>
        <dbReference type="Proteomes" id="UP000199079"/>
    </source>
</evidence>
<name>A0A1H3NXM8_9EURY</name>
<dbReference type="AlphaFoldDB" id="A0A1H3NXM8"/>
<proteinExistence type="predicted"/>
<evidence type="ECO:0000313" key="1">
    <source>
        <dbReference type="EMBL" id="SDY93295.1"/>
    </source>
</evidence>
<reference evidence="2" key="1">
    <citation type="submission" date="2016-10" db="EMBL/GenBank/DDBJ databases">
        <authorList>
            <person name="Varghese N."/>
            <person name="Submissions S."/>
        </authorList>
    </citation>
    <scope>NUCLEOTIDE SEQUENCE [LARGE SCALE GENOMIC DNA]</scope>
    <source>
        <strain evidence="2">DC30,IBRC 10041,KCTC 4046</strain>
    </source>
</reference>
<dbReference type="EMBL" id="FNPC01000016">
    <property type="protein sequence ID" value="SDY93295.1"/>
    <property type="molecule type" value="Genomic_DNA"/>
</dbReference>
<organism evidence="1 2">
    <name type="scientific">Halopenitus persicus</name>
    <dbReference type="NCBI Taxonomy" id="1048396"/>
    <lineage>
        <taxon>Archaea</taxon>
        <taxon>Methanobacteriati</taxon>
        <taxon>Methanobacteriota</taxon>
        <taxon>Stenosarchaea group</taxon>
        <taxon>Halobacteria</taxon>
        <taxon>Halobacteriales</taxon>
        <taxon>Haloferacaceae</taxon>
        <taxon>Halopenitus</taxon>
    </lineage>
</organism>
<dbReference type="Proteomes" id="UP000199079">
    <property type="component" value="Unassembled WGS sequence"/>
</dbReference>
<accession>A0A1H3NXM8</accession>